<feature type="compositionally biased region" description="Basic residues" evidence="10">
    <location>
        <begin position="455"/>
        <end position="469"/>
    </location>
</feature>
<sequence length="488" mass="55718">MPVSTIASQEDNVTNEDGSAKKNKYVQWITSQVYYHGFIPRQDVVTILTKHGDFLIRSTETTHTTKAAKEVRRKISPIICVMLDPENLYENADESARLEMVRNLIIHLKSEKIYLDPKMKFDNPAEMFDYYNKNSFTINNKEIFLTRGIGLTDWEFEHKSVQVGKIIGRGQFGEVRRGKLTLKTGAVVFVAIKSIKTDANISKDLIKEVMKEARLMRGLQHPNVVNLYGVGMLDQPLYILLEYVAGGALKTYLRKNKDSITKPEKIQMALGAAWGIEYLHRVNILHRDIAARNCLYDHDSAVKISDFGLSRSGSEYKMITAKKMPVKWMAPESILNFLFTRKTDVYSFGVLVYEIWSSKDPYGDAPTAQARKNIIEGKLCEFPSDAPGDLVKYVKEKMWNKNPEQREQMDKICTWFENYAGLNAVSFVEETTIEGQKQPSRKKKTTGAPSPTKADKKKHQVFKKLRKQNKSYQGAKKDGDSSQERAEK</sequence>
<keyword evidence="2 8" id="KW-0547">Nucleotide-binding</keyword>
<keyword evidence="7" id="KW-0727">SH2 domain</keyword>
<evidence type="ECO:0000313" key="14">
    <source>
        <dbReference type="WBParaSite" id="HCON_00139600-00001"/>
    </source>
</evidence>
<dbReference type="SUPFAM" id="SSF55550">
    <property type="entry name" value="SH2 domain"/>
    <property type="match status" value="1"/>
</dbReference>
<dbReference type="PROSITE" id="PS00107">
    <property type="entry name" value="PROTEIN_KINASE_ATP"/>
    <property type="match status" value="1"/>
</dbReference>
<evidence type="ECO:0000256" key="2">
    <source>
        <dbReference type="ARBA" id="ARBA00022741"/>
    </source>
</evidence>
<dbReference type="Pfam" id="PF07714">
    <property type="entry name" value="PK_Tyr_Ser-Thr"/>
    <property type="match status" value="1"/>
</dbReference>
<accession>A0A7I4YTE8</accession>
<dbReference type="EC" id="2.7.10.2" evidence="9"/>
<keyword evidence="5 9" id="KW-0829">Tyrosine-protein kinase</keyword>
<keyword evidence="3 9" id="KW-0418">Kinase</keyword>
<dbReference type="PROSITE" id="PS50011">
    <property type="entry name" value="PROTEIN_KINASE_DOM"/>
    <property type="match status" value="1"/>
</dbReference>
<evidence type="ECO:0000256" key="7">
    <source>
        <dbReference type="PROSITE-ProRule" id="PRU00191"/>
    </source>
</evidence>
<evidence type="ECO:0000256" key="10">
    <source>
        <dbReference type="SAM" id="MobiDB-lite"/>
    </source>
</evidence>
<dbReference type="GO" id="GO:0004715">
    <property type="term" value="F:non-membrane spanning protein tyrosine kinase activity"/>
    <property type="evidence" value="ECO:0007669"/>
    <property type="project" value="UniProtKB-EC"/>
</dbReference>
<dbReference type="InterPro" id="IPR017441">
    <property type="entry name" value="Protein_kinase_ATP_BS"/>
</dbReference>
<evidence type="ECO:0000256" key="4">
    <source>
        <dbReference type="ARBA" id="ARBA00022840"/>
    </source>
</evidence>
<feature type="region of interest" description="Disordered" evidence="10">
    <location>
        <begin position="432"/>
        <end position="488"/>
    </location>
</feature>
<dbReference type="Gene3D" id="3.30.200.20">
    <property type="entry name" value="Phosphorylase Kinase, domain 1"/>
    <property type="match status" value="1"/>
</dbReference>
<dbReference type="CDD" id="cd00192">
    <property type="entry name" value="PTKc"/>
    <property type="match status" value="1"/>
</dbReference>
<evidence type="ECO:0000259" key="12">
    <source>
        <dbReference type="PROSITE" id="PS50011"/>
    </source>
</evidence>
<dbReference type="OrthoDB" id="546826at2759"/>
<keyword evidence="13" id="KW-1185">Reference proteome</keyword>
<keyword evidence="1 9" id="KW-0808">Transferase</keyword>
<dbReference type="SMART" id="SM00219">
    <property type="entry name" value="TyrKc"/>
    <property type="match status" value="1"/>
</dbReference>
<dbReference type="InterPro" id="IPR020635">
    <property type="entry name" value="Tyr_kinase_cat_dom"/>
</dbReference>
<dbReference type="AlphaFoldDB" id="A0A7I4YTE8"/>
<feature type="compositionally biased region" description="Basic and acidic residues" evidence="10">
    <location>
        <begin position="475"/>
        <end position="488"/>
    </location>
</feature>
<dbReference type="GO" id="GO:0005524">
    <property type="term" value="F:ATP binding"/>
    <property type="evidence" value="ECO:0007669"/>
    <property type="project" value="UniProtKB-UniRule"/>
</dbReference>
<evidence type="ECO:0000256" key="3">
    <source>
        <dbReference type="ARBA" id="ARBA00022777"/>
    </source>
</evidence>
<evidence type="ECO:0000313" key="13">
    <source>
        <dbReference type="Proteomes" id="UP000025227"/>
    </source>
</evidence>
<reference evidence="14" key="1">
    <citation type="submission" date="2020-12" db="UniProtKB">
        <authorList>
            <consortium name="WormBaseParasite"/>
        </authorList>
    </citation>
    <scope>IDENTIFICATION</scope>
    <source>
        <strain evidence="14">MHco3</strain>
    </source>
</reference>
<dbReference type="Gene3D" id="1.10.510.10">
    <property type="entry name" value="Transferase(Phosphotransferase) domain 1"/>
    <property type="match status" value="1"/>
</dbReference>
<evidence type="ECO:0000256" key="1">
    <source>
        <dbReference type="ARBA" id="ARBA00022679"/>
    </source>
</evidence>
<keyword evidence="4 8" id="KW-0067">ATP-binding</keyword>
<dbReference type="Proteomes" id="UP000025227">
    <property type="component" value="Unplaced"/>
</dbReference>
<feature type="domain" description="SH2" evidence="11">
    <location>
        <begin position="34"/>
        <end position="149"/>
    </location>
</feature>
<evidence type="ECO:0000256" key="8">
    <source>
        <dbReference type="PROSITE-ProRule" id="PRU10141"/>
    </source>
</evidence>
<comment type="similarity">
    <text evidence="9">Belongs to the protein kinase superfamily. Tyr protein kinase family.</text>
</comment>
<dbReference type="PRINTS" id="PR00109">
    <property type="entry name" value="TYRKINASE"/>
</dbReference>
<dbReference type="InterPro" id="IPR000980">
    <property type="entry name" value="SH2"/>
</dbReference>
<protein>
    <recommendedName>
        <fullName evidence="9">Tyrosine-protein kinase</fullName>
        <ecNumber evidence="9">2.7.10.2</ecNumber>
    </recommendedName>
</protein>
<dbReference type="InterPro" id="IPR008266">
    <property type="entry name" value="Tyr_kinase_AS"/>
</dbReference>
<organism evidence="13 14">
    <name type="scientific">Haemonchus contortus</name>
    <name type="common">Barber pole worm</name>
    <dbReference type="NCBI Taxonomy" id="6289"/>
    <lineage>
        <taxon>Eukaryota</taxon>
        <taxon>Metazoa</taxon>
        <taxon>Ecdysozoa</taxon>
        <taxon>Nematoda</taxon>
        <taxon>Chromadorea</taxon>
        <taxon>Rhabditida</taxon>
        <taxon>Rhabditina</taxon>
        <taxon>Rhabditomorpha</taxon>
        <taxon>Strongyloidea</taxon>
        <taxon>Trichostrongylidae</taxon>
        <taxon>Haemonchus</taxon>
    </lineage>
</organism>
<name>A0A7I4YTE8_HAECO</name>
<dbReference type="InterPro" id="IPR001245">
    <property type="entry name" value="Ser-Thr/Tyr_kinase_cat_dom"/>
</dbReference>
<dbReference type="PANTHER" id="PTHR24418">
    <property type="entry name" value="TYROSINE-PROTEIN KINASE"/>
    <property type="match status" value="1"/>
</dbReference>
<dbReference type="PROSITE" id="PS50001">
    <property type="entry name" value="SH2"/>
    <property type="match status" value="1"/>
</dbReference>
<evidence type="ECO:0000256" key="6">
    <source>
        <dbReference type="ARBA" id="ARBA00051245"/>
    </source>
</evidence>
<proteinExistence type="inferred from homology"/>
<comment type="catalytic activity">
    <reaction evidence="6 9">
        <text>L-tyrosyl-[protein] + ATP = O-phospho-L-tyrosyl-[protein] + ADP + H(+)</text>
        <dbReference type="Rhea" id="RHEA:10596"/>
        <dbReference type="Rhea" id="RHEA-COMP:10136"/>
        <dbReference type="Rhea" id="RHEA-COMP:20101"/>
        <dbReference type="ChEBI" id="CHEBI:15378"/>
        <dbReference type="ChEBI" id="CHEBI:30616"/>
        <dbReference type="ChEBI" id="CHEBI:46858"/>
        <dbReference type="ChEBI" id="CHEBI:61978"/>
        <dbReference type="ChEBI" id="CHEBI:456216"/>
        <dbReference type="EC" id="2.7.10.2"/>
    </reaction>
</comment>
<evidence type="ECO:0000259" key="11">
    <source>
        <dbReference type="PROSITE" id="PS50001"/>
    </source>
</evidence>
<feature type="binding site" evidence="8">
    <location>
        <position position="193"/>
    </location>
    <ligand>
        <name>ATP</name>
        <dbReference type="ChEBI" id="CHEBI:30616"/>
    </ligand>
</feature>
<dbReference type="SUPFAM" id="SSF56112">
    <property type="entry name" value="Protein kinase-like (PK-like)"/>
    <property type="match status" value="1"/>
</dbReference>
<dbReference type="InterPro" id="IPR000719">
    <property type="entry name" value="Prot_kinase_dom"/>
</dbReference>
<dbReference type="SMART" id="SM00252">
    <property type="entry name" value="SH2"/>
    <property type="match status" value="1"/>
</dbReference>
<dbReference type="InterPro" id="IPR011009">
    <property type="entry name" value="Kinase-like_dom_sf"/>
</dbReference>
<dbReference type="PROSITE" id="PS00109">
    <property type="entry name" value="PROTEIN_KINASE_TYR"/>
    <property type="match status" value="1"/>
</dbReference>
<dbReference type="WBParaSite" id="HCON_00139600-00001">
    <property type="protein sequence ID" value="HCON_00139600-00001"/>
    <property type="gene ID" value="HCON_00139600"/>
</dbReference>
<dbReference type="InterPro" id="IPR036860">
    <property type="entry name" value="SH2_dom_sf"/>
</dbReference>
<feature type="domain" description="Protein kinase" evidence="12">
    <location>
        <begin position="161"/>
        <end position="416"/>
    </location>
</feature>
<evidence type="ECO:0000256" key="5">
    <source>
        <dbReference type="ARBA" id="ARBA00023137"/>
    </source>
</evidence>
<dbReference type="InterPro" id="IPR050198">
    <property type="entry name" value="Non-receptor_tyrosine_kinases"/>
</dbReference>
<evidence type="ECO:0000256" key="9">
    <source>
        <dbReference type="RuleBase" id="RU362096"/>
    </source>
</evidence>
<dbReference type="Gene3D" id="3.30.505.10">
    <property type="entry name" value="SH2 domain"/>
    <property type="match status" value="1"/>
</dbReference>